<accession>A0A6H5J912</accession>
<sequence length="699" mass="78780">MRAYSSAMVGREVTALFFAETETLTESPELPAETIILEITREELQRSCSRIVLSATPRPDKVPNRARKITIASRPDAFIQVYTECLKSGVFPTFWKRQRLALLLKPGKHPRRIVPPAAYVAHLSFVAANISFNKRAIGVLDANPSALSERVFWNYVLFRGLHERDKKLRLAYTVAEASDVDYARLSQNGSAARVARADTCSGPVDRGEKGKPASRARQMKTLPVHDSYTPRCCLTRASPAVATAAQLLIYISYVYGGYARKACLHEYIRGYFHGSKCFKRLKYTVKEGGGGLGDSSSAEYGVPNAYTRTERKRENERERKKESEKVSLCSRTTAWPQLVYRRCAAWQSEQPQHIRAAAHDHKIACAGVDLQTCRISSSSSSSARTHGRTKRNETYSRPGWCSGCAHYGSPRQRRVDRDRESTVYCAVCTRTAQKASVQLVLLDRVLWTLTIRLGSSGQRAYLASSETMCQLLPFSWSSNKQNKPPSLGLMGANRSEDRRAKTFDSRINSLLLLYYSMSACPSYTDAAVASTTIATCSAIRLDSRALNFLLKFKTITPRLSFFNNDTLGARFCRYELIQSLKRYIGNSAELFLTNTINAQSVSWRFAERKNVRGKRRGLAASCDAKRYKLYRKFTIRGIYARTCGDYLFYADSHDAPSSRRRCKRVYTGSSTLYSNTQARELSIFATLYTSLRFHSARYI</sequence>
<reference evidence="2 3" key="1">
    <citation type="submission" date="2020-02" db="EMBL/GenBank/DDBJ databases">
        <authorList>
            <person name="Ferguson B K."/>
        </authorList>
    </citation>
    <scope>NUCLEOTIDE SEQUENCE [LARGE SCALE GENOMIC DNA]</scope>
</reference>
<proteinExistence type="predicted"/>
<dbReference type="AlphaFoldDB" id="A0A6H5J912"/>
<dbReference type="Proteomes" id="UP000479190">
    <property type="component" value="Unassembled WGS sequence"/>
</dbReference>
<organism evidence="2 3">
    <name type="scientific">Trichogramma brassicae</name>
    <dbReference type="NCBI Taxonomy" id="86971"/>
    <lineage>
        <taxon>Eukaryota</taxon>
        <taxon>Metazoa</taxon>
        <taxon>Ecdysozoa</taxon>
        <taxon>Arthropoda</taxon>
        <taxon>Hexapoda</taxon>
        <taxon>Insecta</taxon>
        <taxon>Pterygota</taxon>
        <taxon>Neoptera</taxon>
        <taxon>Endopterygota</taxon>
        <taxon>Hymenoptera</taxon>
        <taxon>Apocrita</taxon>
        <taxon>Proctotrupomorpha</taxon>
        <taxon>Chalcidoidea</taxon>
        <taxon>Trichogrammatidae</taxon>
        <taxon>Trichogramma</taxon>
    </lineage>
</organism>
<name>A0A6H5J912_9HYME</name>
<feature type="non-terminal residue" evidence="2">
    <location>
        <position position="699"/>
    </location>
</feature>
<evidence type="ECO:0000313" key="2">
    <source>
        <dbReference type="EMBL" id="CAB0045092.1"/>
    </source>
</evidence>
<feature type="region of interest" description="Disordered" evidence="1">
    <location>
        <begin position="292"/>
        <end position="323"/>
    </location>
</feature>
<evidence type="ECO:0000313" key="3">
    <source>
        <dbReference type="Proteomes" id="UP000479190"/>
    </source>
</evidence>
<protein>
    <submittedName>
        <fullName evidence="2">Uncharacterized protein</fullName>
    </submittedName>
</protein>
<evidence type="ECO:0000256" key="1">
    <source>
        <dbReference type="SAM" id="MobiDB-lite"/>
    </source>
</evidence>
<dbReference type="EMBL" id="CADCXV010001527">
    <property type="protein sequence ID" value="CAB0045092.1"/>
    <property type="molecule type" value="Genomic_DNA"/>
</dbReference>
<keyword evidence="3" id="KW-1185">Reference proteome</keyword>
<feature type="compositionally biased region" description="Basic and acidic residues" evidence="1">
    <location>
        <begin position="308"/>
        <end position="323"/>
    </location>
</feature>
<gene>
    <name evidence="2" type="ORF">TBRA_LOCUS16638</name>
</gene>